<gene>
    <name evidence="5" type="ORF">C5Y93_02175</name>
</gene>
<feature type="repeat" description="TPR" evidence="3">
    <location>
        <begin position="3"/>
        <end position="36"/>
    </location>
</feature>
<protein>
    <submittedName>
        <fullName evidence="5">Uncharacterized protein</fullName>
    </submittedName>
</protein>
<dbReference type="Pfam" id="PF13414">
    <property type="entry name" value="TPR_11"/>
    <property type="match status" value="1"/>
</dbReference>
<dbReference type="PANTHER" id="PTHR45586:SF1">
    <property type="entry name" value="LIPOPOLYSACCHARIDE ASSEMBLY PROTEIN B"/>
    <property type="match status" value="1"/>
</dbReference>
<dbReference type="InterPro" id="IPR011990">
    <property type="entry name" value="TPR-like_helical_dom_sf"/>
</dbReference>
<evidence type="ECO:0000313" key="5">
    <source>
        <dbReference type="EMBL" id="PQO47915.1"/>
    </source>
</evidence>
<keyword evidence="2 3" id="KW-0802">TPR repeat</keyword>
<evidence type="ECO:0000256" key="1">
    <source>
        <dbReference type="ARBA" id="ARBA00022737"/>
    </source>
</evidence>
<dbReference type="Pfam" id="PF14559">
    <property type="entry name" value="TPR_19"/>
    <property type="match status" value="1"/>
</dbReference>
<dbReference type="PANTHER" id="PTHR45586">
    <property type="entry name" value="TPR REPEAT-CONTAINING PROTEIN PA4667"/>
    <property type="match status" value="1"/>
</dbReference>
<dbReference type="Proteomes" id="UP000237819">
    <property type="component" value="Unassembled WGS sequence"/>
</dbReference>
<dbReference type="SMART" id="SM00028">
    <property type="entry name" value="TPR"/>
    <property type="match status" value="4"/>
</dbReference>
<accession>A0A2S8GU06</accession>
<dbReference type="PROSITE" id="PS50005">
    <property type="entry name" value="TPR"/>
    <property type="match status" value="4"/>
</dbReference>
<dbReference type="Gene3D" id="1.25.40.10">
    <property type="entry name" value="Tetratricopeptide repeat domain"/>
    <property type="match status" value="2"/>
</dbReference>
<feature type="repeat" description="TPR" evidence="3">
    <location>
        <begin position="44"/>
        <end position="77"/>
    </location>
</feature>
<keyword evidence="1" id="KW-0677">Repeat</keyword>
<comment type="caution">
    <text evidence="5">The sequence shown here is derived from an EMBL/GenBank/DDBJ whole genome shotgun (WGS) entry which is preliminary data.</text>
</comment>
<feature type="region of interest" description="Disordered" evidence="4">
    <location>
        <begin position="197"/>
        <end position="218"/>
    </location>
</feature>
<evidence type="ECO:0000256" key="2">
    <source>
        <dbReference type="ARBA" id="ARBA00022803"/>
    </source>
</evidence>
<proteinExistence type="predicted"/>
<sequence>MAASGYNVAGVRAVQDGHPQVAVQKFQQALNNDPSNADAYYNLAATYHQMGKQKGDKNMLHQAEQLYNQCLDQDPNHTECYRGLAVLLIDTQRNQNAFTLMERWEQRSPQLADPKIELARLYQEFGDKENAKNELNQALAVDANNARAWAALGSLREQSGDLGQALANYQRSYQLNNFDTGVGNRIAQLQQQGIQSEVTLPPNGGTQMAQGANNRQRY</sequence>
<dbReference type="SUPFAM" id="SSF48452">
    <property type="entry name" value="TPR-like"/>
    <property type="match status" value="1"/>
</dbReference>
<feature type="repeat" description="TPR" evidence="3">
    <location>
        <begin position="146"/>
        <end position="179"/>
    </location>
</feature>
<dbReference type="EMBL" id="PUHZ01000003">
    <property type="protein sequence ID" value="PQO47915.1"/>
    <property type="molecule type" value="Genomic_DNA"/>
</dbReference>
<dbReference type="InterPro" id="IPR019734">
    <property type="entry name" value="TPR_rpt"/>
</dbReference>
<name>A0A2S8GU06_9BACT</name>
<dbReference type="InterPro" id="IPR051012">
    <property type="entry name" value="CellSynth/LPSAsmb/PSIAsmb"/>
</dbReference>
<evidence type="ECO:0000256" key="4">
    <source>
        <dbReference type="SAM" id="MobiDB-lite"/>
    </source>
</evidence>
<evidence type="ECO:0000256" key="3">
    <source>
        <dbReference type="PROSITE-ProRule" id="PRU00339"/>
    </source>
</evidence>
<organism evidence="5 6">
    <name type="scientific">Blastopirellula marina</name>
    <dbReference type="NCBI Taxonomy" id="124"/>
    <lineage>
        <taxon>Bacteria</taxon>
        <taxon>Pseudomonadati</taxon>
        <taxon>Planctomycetota</taxon>
        <taxon>Planctomycetia</taxon>
        <taxon>Pirellulales</taxon>
        <taxon>Pirellulaceae</taxon>
        <taxon>Blastopirellula</taxon>
    </lineage>
</organism>
<evidence type="ECO:0000313" key="6">
    <source>
        <dbReference type="Proteomes" id="UP000237819"/>
    </source>
</evidence>
<feature type="repeat" description="TPR" evidence="3">
    <location>
        <begin position="112"/>
        <end position="145"/>
    </location>
</feature>
<reference evidence="5 6" key="1">
    <citation type="submission" date="2018-02" db="EMBL/GenBank/DDBJ databases">
        <title>Comparative genomes isolates from brazilian mangrove.</title>
        <authorList>
            <person name="Araujo J.E."/>
            <person name="Taketani R.G."/>
            <person name="Silva M.C.P."/>
            <person name="Loureco M.V."/>
            <person name="Andreote F.D."/>
        </authorList>
    </citation>
    <scope>NUCLEOTIDE SEQUENCE [LARGE SCALE GENOMIC DNA]</scope>
    <source>
        <strain evidence="5 6">Nap-Phe MGV</strain>
    </source>
</reference>
<dbReference type="OrthoDB" id="270653at2"/>
<dbReference type="AlphaFoldDB" id="A0A2S8GU06"/>